<dbReference type="Proteomes" id="UP001177670">
    <property type="component" value="Unassembled WGS sequence"/>
</dbReference>
<name>A0AA40FDT6_9HYME</name>
<evidence type="ECO:0000313" key="1">
    <source>
        <dbReference type="EMBL" id="KAK1117174.1"/>
    </source>
</evidence>
<keyword evidence="2" id="KW-1185">Reference proteome</keyword>
<dbReference type="AlphaFoldDB" id="A0AA40FDT6"/>
<comment type="caution">
    <text evidence="1">The sequence shown here is derived from an EMBL/GenBank/DDBJ whole genome shotgun (WGS) entry which is preliminary data.</text>
</comment>
<sequence>MNFPKKEHDFVIVRAGSARCVLVNRLSEILLIEAGIEEPDVAEVPAFVSLLTGSNIDGSIVPKQHACQSRKNRECMIARKKVCTHILIH</sequence>
<dbReference type="EMBL" id="JAHYIQ010000054">
    <property type="protein sequence ID" value="KAK1117174.1"/>
    <property type="molecule type" value="Genomic_DNA"/>
</dbReference>
<accession>A0AA40FDT6</accession>
<gene>
    <name evidence="1" type="ORF">K0M31_016871</name>
</gene>
<organism evidence="1 2">
    <name type="scientific">Melipona bicolor</name>
    <dbReference type="NCBI Taxonomy" id="60889"/>
    <lineage>
        <taxon>Eukaryota</taxon>
        <taxon>Metazoa</taxon>
        <taxon>Ecdysozoa</taxon>
        <taxon>Arthropoda</taxon>
        <taxon>Hexapoda</taxon>
        <taxon>Insecta</taxon>
        <taxon>Pterygota</taxon>
        <taxon>Neoptera</taxon>
        <taxon>Endopterygota</taxon>
        <taxon>Hymenoptera</taxon>
        <taxon>Apocrita</taxon>
        <taxon>Aculeata</taxon>
        <taxon>Apoidea</taxon>
        <taxon>Anthophila</taxon>
        <taxon>Apidae</taxon>
        <taxon>Melipona</taxon>
    </lineage>
</organism>
<dbReference type="InterPro" id="IPR036188">
    <property type="entry name" value="FAD/NAD-bd_sf"/>
</dbReference>
<reference evidence="1" key="1">
    <citation type="submission" date="2021-10" db="EMBL/GenBank/DDBJ databases">
        <title>Melipona bicolor Genome sequencing and assembly.</title>
        <authorList>
            <person name="Araujo N.S."/>
            <person name="Arias M.C."/>
        </authorList>
    </citation>
    <scope>NUCLEOTIDE SEQUENCE</scope>
    <source>
        <strain evidence="1">USP_2M_L1-L4_2017</strain>
        <tissue evidence="1">Whole body</tissue>
    </source>
</reference>
<protein>
    <submittedName>
        <fullName evidence="1">Uncharacterized protein</fullName>
    </submittedName>
</protein>
<proteinExistence type="predicted"/>
<dbReference type="Gene3D" id="3.50.50.60">
    <property type="entry name" value="FAD/NAD(P)-binding domain"/>
    <property type="match status" value="1"/>
</dbReference>
<evidence type="ECO:0000313" key="2">
    <source>
        <dbReference type="Proteomes" id="UP001177670"/>
    </source>
</evidence>